<evidence type="ECO:0000313" key="6">
    <source>
        <dbReference type="EMBL" id="NHO64759.1"/>
    </source>
</evidence>
<evidence type="ECO:0000256" key="3">
    <source>
        <dbReference type="ARBA" id="ARBA00022833"/>
    </source>
</evidence>
<sequence>MSVHHSGRCMCGDVTYQCNSEALDVKICHCKDCQKASGTAFSSVAFFPSSSVSVNGKPTSYATNGSTGLTVKRYFCPNCGSPLYSQLEELPDLIFIKTGSLDDPDSLPPAGHMWWEHHLSWPNIVDDLEKLPGNPPLG</sequence>
<keyword evidence="2" id="KW-0479">Metal-binding</keyword>
<dbReference type="SUPFAM" id="SSF51316">
    <property type="entry name" value="Mss4-like"/>
    <property type="match status" value="1"/>
</dbReference>
<dbReference type="Pfam" id="PF04828">
    <property type="entry name" value="GFA"/>
    <property type="match status" value="1"/>
</dbReference>
<evidence type="ECO:0000259" key="5">
    <source>
        <dbReference type="PROSITE" id="PS51891"/>
    </source>
</evidence>
<keyword evidence="7" id="KW-1185">Reference proteome</keyword>
<gene>
    <name evidence="6" type="ORF">G8770_04265</name>
</gene>
<evidence type="ECO:0000313" key="7">
    <source>
        <dbReference type="Proteomes" id="UP000787472"/>
    </source>
</evidence>
<keyword evidence="4" id="KW-0456">Lyase</keyword>
<dbReference type="AlphaFoldDB" id="A0A9E5JSZ9"/>
<dbReference type="EMBL" id="JAAONZ010000002">
    <property type="protein sequence ID" value="NHO64759.1"/>
    <property type="molecule type" value="Genomic_DNA"/>
</dbReference>
<dbReference type="Gene3D" id="3.90.1590.10">
    <property type="entry name" value="glutathione-dependent formaldehyde- activating enzyme (gfa)"/>
    <property type="match status" value="1"/>
</dbReference>
<dbReference type="PANTHER" id="PTHR33337:SF40">
    <property type="entry name" value="CENP-V_GFA DOMAIN-CONTAINING PROTEIN-RELATED"/>
    <property type="match status" value="1"/>
</dbReference>
<evidence type="ECO:0000256" key="4">
    <source>
        <dbReference type="ARBA" id="ARBA00023239"/>
    </source>
</evidence>
<protein>
    <submittedName>
        <fullName evidence="6">GFA family protein</fullName>
    </submittedName>
</protein>
<organism evidence="6 7">
    <name type="scientific">Pseudomaricurvus hydrocarbonicus</name>
    <dbReference type="NCBI Taxonomy" id="1470433"/>
    <lineage>
        <taxon>Bacteria</taxon>
        <taxon>Pseudomonadati</taxon>
        <taxon>Pseudomonadota</taxon>
        <taxon>Gammaproteobacteria</taxon>
        <taxon>Cellvibrionales</taxon>
        <taxon>Cellvibrionaceae</taxon>
        <taxon>Pseudomaricurvus</taxon>
    </lineage>
</organism>
<dbReference type="GO" id="GO:0016846">
    <property type="term" value="F:carbon-sulfur lyase activity"/>
    <property type="evidence" value="ECO:0007669"/>
    <property type="project" value="InterPro"/>
</dbReference>
<evidence type="ECO:0000256" key="1">
    <source>
        <dbReference type="ARBA" id="ARBA00005495"/>
    </source>
</evidence>
<evidence type="ECO:0000256" key="2">
    <source>
        <dbReference type="ARBA" id="ARBA00022723"/>
    </source>
</evidence>
<dbReference type="RefSeq" id="WP_167182124.1">
    <property type="nucleotide sequence ID" value="NZ_JAAONZ010000002.1"/>
</dbReference>
<dbReference type="PANTHER" id="PTHR33337">
    <property type="entry name" value="GFA DOMAIN-CONTAINING PROTEIN"/>
    <property type="match status" value="1"/>
</dbReference>
<dbReference type="PROSITE" id="PS51891">
    <property type="entry name" value="CENP_V_GFA"/>
    <property type="match status" value="1"/>
</dbReference>
<reference evidence="6" key="1">
    <citation type="submission" date="2020-03" db="EMBL/GenBank/DDBJ databases">
        <authorList>
            <person name="Guo F."/>
        </authorList>
    </citation>
    <scope>NUCLEOTIDE SEQUENCE</scope>
    <source>
        <strain evidence="6">JCM 30134</strain>
    </source>
</reference>
<name>A0A9E5JSZ9_9GAMM</name>
<dbReference type="GO" id="GO:0046872">
    <property type="term" value="F:metal ion binding"/>
    <property type="evidence" value="ECO:0007669"/>
    <property type="project" value="UniProtKB-KW"/>
</dbReference>
<keyword evidence="3" id="KW-0862">Zinc</keyword>
<proteinExistence type="inferred from homology"/>
<feature type="domain" description="CENP-V/GFA" evidence="5">
    <location>
        <begin position="5"/>
        <end position="116"/>
    </location>
</feature>
<dbReference type="InterPro" id="IPR006913">
    <property type="entry name" value="CENP-V/GFA"/>
</dbReference>
<dbReference type="InterPro" id="IPR011057">
    <property type="entry name" value="Mss4-like_sf"/>
</dbReference>
<comment type="caution">
    <text evidence="6">The sequence shown here is derived from an EMBL/GenBank/DDBJ whole genome shotgun (WGS) entry which is preliminary data.</text>
</comment>
<dbReference type="Proteomes" id="UP000787472">
    <property type="component" value="Unassembled WGS sequence"/>
</dbReference>
<accession>A0A9E5JSZ9</accession>
<comment type="similarity">
    <text evidence="1">Belongs to the Gfa family.</text>
</comment>